<accession>A0A9P8P7I7</accession>
<dbReference type="OrthoDB" id="3980682at2759"/>
<dbReference type="InterPro" id="IPR000612">
    <property type="entry name" value="PMP3"/>
</dbReference>
<evidence type="ECO:0000256" key="3">
    <source>
        <dbReference type="ARBA" id="ARBA00022692"/>
    </source>
</evidence>
<sequence>MTDNIQSPNRRIANNFDTTDVILYIIAFVFPPFPVLIRSGFCSADFLLNLLLTAMFGLPGTIHALYIVYITSPVTGNPERRISLRYNNNGDYERIVENDEPNNDYQNQNQNKFNQSSNSQGIENFGSTSSNINNQPPAYNDIYSNVTDNKQTSTDNKVQLP</sequence>
<dbReference type="Pfam" id="PF01679">
    <property type="entry name" value="Pmp3"/>
    <property type="match status" value="1"/>
</dbReference>
<dbReference type="GO" id="GO:0016020">
    <property type="term" value="C:membrane"/>
    <property type="evidence" value="ECO:0007669"/>
    <property type="project" value="UniProtKB-SubCell"/>
</dbReference>
<dbReference type="EMBL" id="JAEUBF010001406">
    <property type="protein sequence ID" value="KAH3666660.1"/>
    <property type="molecule type" value="Genomic_DNA"/>
</dbReference>
<keyword evidence="4 7" id="KW-1133">Transmembrane helix</keyword>
<keyword evidence="9" id="KW-1185">Reference proteome</keyword>
<comment type="similarity">
    <text evidence="2">Belongs to the UPF0057 (PMP3) family.</text>
</comment>
<feature type="transmembrane region" description="Helical" evidence="7">
    <location>
        <begin position="21"/>
        <end position="41"/>
    </location>
</feature>
<evidence type="ECO:0000313" key="8">
    <source>
        <dbReference type="EMBL" id="KAH3666660.1"/>
    </source>
</evidence>
<feature type="transmembrane region" description="Helical" evidence="7">
    <location>
        <begin position="47"/>
        <end position="71"/>
    </location>
</feature>
<evidence type="ECO:0000256" key="2">
    <source>
        <dbReference type="ARBA" id="ARBA00009530"/>
    </source>
</evidence>
<evidence type="ECO:0000256" key="7">
    <source>
        <dbReference type="SAM" id="Phobius"/>
    </source>
</evidence>
<comment type="caution">
    <text evidence="8">The sequence shown here is derived from an EMBL/GenBank/DDBJ whole genome shotgun (WGS) entry which is preliminary data.</text>
</comment>
<evidence type="ECO:0000256" key="6">
    <source>
        <dbReference type="SAM" id="MobiDB-lite"/>
    </source>
</evidence>
<name>A0A9P8P7I7_9ASCO</name>
<evidence type="ECO:0008006" key="10">
    <source>
        <dbReference type="Google" id="ProtNLM"/>
    </source>
</evidence>
<comment type="subcellular location">
    <subcellularLocation>
        <location evidence="1">Membrane</location>
    </subcellularLocation>
</comment>
<reference evidence="8" key="2">
    <citation type="submission" date="2021-01" db="EMBL/GenBank/DDBJ databases">
        <authorList>
            <person name="Schikora-Tamarit M.A."/>
        </authorList>
    </citation>
    <scope>NUCLEOTIDE SEQUENCE</scope>
    <source>
        <strain evidence="8">CBS6341</strain>
    </source>
</reference>
<reference evidence="8" key="1">
    <citation type="journal article" date="2021" name="Open Biol.">
        <title>Shared evolutionary footprints suggest mitochondrial oxidative damage underlies multiple complex I losses in fungi.</title>
        <authorList>
            <person name="Schikora-Tamarit M.A."/>
            <person name="Marcet-Houben M."/>
            <person name="Nosek J."/>
            <person name="Gabaldon T."/>
        </authorList>
    </citation>
    <scope>NUCLEOTIDE SEQUENCE</scope>
    <source>
        <strain evidence="8">CBS6341</strain>
    </source>
</reference>
<proteinExistence type="inferred from homology"/>
<feature type="compositionally biased region" description="Polar residues" evidence="6">
    <location>
        <begin position="121"/>
        <end position="161"/>
    </location>
</feature>
<evidence type="ECO:0000256" key="4">
    <source>
        <dbReference type="ARBA" id="ARBA00022989"/>
    </source>
</evidence>
<evidence type="ECO:0000313" key="9">
    <source>
        <dbReference type="Proteomes" id="UP000769528"/>
    </source>
</evidence>
<keyword evidence="3 7" id="KW-0812">Transmembrane</keyword>
<keyword evidence="5 7" id="KW-0472">Membrane</keyword>
<evidence type="ECO:0000256" key="1">
    <source>
        <dbReference type="ARBA" id="ARBA00004370"/>
    </source>
</evidence>
<dbReference type="PANTHER" id="PTHR21659">
    <property type="entry name" value="HYDROPHOBIC PROTEIN RCI2 LOW TEMPERATURE AND SALT RESPONSIVE PROTEIN LTI6 -RELATED"/>
    <property type="match status" value="1"/>
</dbReference>
<feature type="compositionally biased region" description="Low complexity" evidence="6">
    <location>
        <begin position="103"/>
        <end position="120"/>
    </location>
</feature>
<protein>
    <recommendedName>
        <fullName evidence="10">Stress response RCI peptide</fullName>
    </recommendedName>
</protein>
<evidence type="ECO:0000256" key="5">
    <source>
        <dbReference type="ARBA" id="ARBA00023136"/>
    </source>
</evidence>
<gene>
    <name evidence="8" type="ORF">WICMUC_005477</name>
</gene>
<dbReference type="PANTHER" id="PTHR21659:SF114">
    <property type="entry name" value="PROTEIN SNA4"/>
    <property type="match status" value="1"/>
</dbReference>
<feature type="region of interest" description="Disordered" evidence="6">
    <location>
        <begin position="94"/>
        <end position="161"/>
    </location>
</feature>
<dbReference type="Proteomes" id="UP000769528">
    <property type="component" value="Unassembled WGS sequence"/>
</dbReference>
<organism evidence="8 9">
    <name type="scientific">Wickerhamomyces mucosus</name>
    <dbReference type="NCBI Taxonomy" id="1378264"/>
    <lineage>
        <taxon>Eukaryota</taxon>
        <taxon>Fungi</taxon>
        <taxon>Dikarya</taxon>
        <taxon>Ascomycota</taxon>
        <taxon>Saccharomycotina</taxon>
        <taxon>Saccharomycetes</taxon>
        <taxon>Phaffomycetales</taxon>
        <taxon>Wickerhamomycetaceae</taxon>
        <taxon>Wickerhamomyces</taxon>
    </lineage>
</organism>
<dbReference type="AlphaFoldDB" id="A0A9P8P7I7"/>